<comment type="caution">
    <text evidence="1">The sequence shown here is derived from an EMBL/GenBank/DDBJ whole genome shotgun (WGS) entry which is preliminary data.</text>
</comment>
<name>A0A0G0NBQ5_9BACT</name>
<dbReference type="AlphaFoldDB" id="A0A0G0NBQ5"/>
<dbReference type="EMBL" id="LBWR01000001">
    <property type="protein sequence ID" value="KKR12928.1"/>
    <property type="molecule type" value="Genomic_DNA"/>
</dbReference>
<dbReference type="STRING" id="1619013.UT41_C0001G0472"/>
<sequence length="144" mass="15928">MRTIERGDLIERAEKIAQEAAKEAYTATRGPAQQRLLRSMPIIDILQRNDISPSTKPIERGFYVVVKEGERGFFERIEATAGMSLEDGTILYPCGFDGYKARLGEARRYYDILKAAGVESKIIPLPILGSGAKMAVLFVPPIPA</sequence>
<accession>A0A0G0NBQ5</accession>
<protein>
    <submittedName>
        <fullName evidence="1">Uncharacterized protein</fullName>
    </submittedName>
</protein>
<reference evidence="1 2" key="1">
    <citation type="journal article" date="2015" name="Nature">
        <title>rRNA introns, odd ribosomes, and small enigmatic genomes across a large radiation of phyla.</title>
        <authorList>
            <person name="Brown C.T."/>
            <person name="Hug L.A."/>
            <person name="Thomas B.C."/>
            <person name="Sharon I."/>
            <person name="Castelle C.J."/>
            <person name="Singh A."/>
            <person name="Wilkins M.J."/>
            <person name="Williams K.H."/>
            <person name="Banfield J.F."/>
        </authorList>
    </citation>
    <scope>NUCLEOTIDE SEQUENCE [LARGE SCALE GENOMIC DNA]</scope>
</reference>
<evidence type="ECO:0000313" key="2">
    <source>
        <dbReference type="Proteomes" id="UP000034665"/>
    </source>
</evidence>
<proteinExistence type="predicted"/>
<dbReference type="Proteomes" id="UP000034665">
    <property type="component" value="Unassembled WGS sequence"/>
</dbReference>
<gene>
    <name evidence="1" type="ORF">UT41_C0001G0472</name>
</gene>
<organism evidence="1 2">
    <name type="scientific">Candidatus Wolfebacteria bacterium GW2011_GWC2_39_22</name>
    <dbReference type="NCBI Taxonomy" id="1619013"/>
    <lineage>
        <taxon>Bacteria</taxon>
        <taxon>Candidatus Wolfeibacteriota</taxon>
    </lineage>
</organism>
<evidence type="ECO:0000313" key="1">
    <source>
        <dbReference type="EMBL" id="KKR12928.1"/>
    </source>
</evidence>